<gene>
    <name evidence="2" type="ORF">SDC9_203294</name>
</gene>
<dbReference type="AlphaFoldDB" id="A0A645IXJ6"/>
<name>A0A645IXJ6_9ZZZZ</name>
<reference evidence="2" key="1">
    <citation type="submission" date="2019-08" db="EMBL/GenBank/DDBJ databases">
        <authorList>
            <person name="Kucharzyk K."/>
            <person name="Murdoch R.W."/>
            <person name="Higgins S."/>
            <person name="Loffler F."/>
        </authorList>
    </citation>
    <scope>NUCLEOTIDE SEQUENCE</scope>
</reference>
<evidence type="ECO:0000256" key="1">
    <source>
        <dbReference type="SAM" id="Phobius"/>
    </source>
</evidence>
<organism evidence="2">
    <name type="scientific">bioreactor metagenome</name>
    <dbReference type="NCBI Taxonomy" id="1076179"/>
    <lineage>
        <taxon>unclassified sequences</taxon>
        <taxon>metagenomes</taxon>
        <taxon>ecological metagenomes</taxon>
    </lineage>
</organism>
<comment type="caution">
    <text evidence="2">The sequence shown here is derived from an EMBL/GenBank/DDBJ whole genome shotgun (WGS) entry which is preliminary data.</text>
</comment>
<protein>
    <submittedName>
        <fullName evidence="2">Uncharacterized protein</fullName>
    </submittedName>
</protein>
<keyword evidence="1" id="KW-0812">Transmembrane</keyword>
<evidence type="ECO:0000313" key="2">
    <source>
        <dbReference type="EMBL" id="MPN55610.1"/>
    </source>
</evidence>
<dbReference type="EMBL" id="VSSQ01125069">
    <property type="protein sequence ID" value="MPN55610.1"/>
    <property type="molecule type" value="Genomic_DNA"/>
</dbReference>
<accession>A0A645IXJ6</accession>
<keyword evidence="1" id="KW-1133">Transmembrane helix</keyword>
<sequence length="87" mass="10059">MSVAFIKVYSIATYGINGYKTTLDLEFLATLLFIIAEGYMVSRIMNLDSDLKRKKKSNKFNIIAIKQIKPNSDDKIIYLNKYKKTNK</sequence>
<feature type="transmembrane region" description="Helical" evidence="1">
    <location>
        <begin position="27"/>
        <end position="46"/>
    </location>
</feature>
<keyword evidence="1" id="KW-0472">Membrane</keyword>
<proteinExistence type="predicted"/>